<evidence type="ECO:0000259" key="3">
    <source>
        <dbReference type="Pfam" id="PF13778"/>
    </source>
</evidence>
<protein>
    <recommendedName>
        <fullName evidence="3">DUF4174 domain-containing protein</fullName>
    </recommendedName>
</protein>
<feature type="domain" description="DUF4174" evidence="3">
    <location>
        <begin position="38"/>
        <end position="133"/>
    </location>
</feature>
<dbReference type="Pfam" id="PF13778">
    <property type="entry name" value="DUF4174"/>
    <property type="match status" value="1"/>
</dbReference>
<dbReference type="InterPro" id="IPR025232">
    <property type="entry name" value="DUF4174"/>
</dbReference>
<dbReference type="STRING" id="364199.SAMN04489858_103295"/>
<feature type="signal peptide" evidence="2">
    <location>
        <begin position="1"/>
        <end position="19"/>
    </location>
</feature>
<evidence type="ECO:0000313" key="4">
    <source>
        <dbReference type="EMBL" id="SET18173.1"/>
    </source>
</evidence>
<dbReference type="EMBL" id="FOHO01000003">
    <property type="protein sequence ID" value="SET18173.1"/>
    <property type="molecule type" value="Genomic_DNA"/>
</dbReference>
<dbReference type="AlphaFoldDB" id="A0A1I0CGA1"/>
<keyword evidence="1 2" id="KW-0732">Signal</keyword>
<sequence>MLTRLTAMICAAFPALAHADRAGAPIPTDAQPIQRDTLDLLRWQARPVVVLGQGAATAAQLTALQGRMDDLAERDVVLLTDGPGAKALRDTLGDGFAVLLIGKDGGVKLQRQTPVDPDEIIGLIDTMPMRQREARED</sequence>
<proteinExistence type="predicted"/>
<evidence type="ECO:0000256" key="2">
    <source>
        <dbReference type="SAM" id="SignalP"/>
    </source>
</evidence>
<organism evidence="4 5">
    <name type="scientific">Paracoccus homiensis</name>
    <dbReference type="NCBI Taxonomy" id="364199"/>
    <lineage>
        <taxon>Bacteria</taxon>
        <taxon>Pseudomonadati</taxon>
        <taxon>Pseudomonadota</taxon>
        <taxon>Alphaproteobacteria</taxon>
        <taxon>Rhodobacterales</taxon>
        <taxon>Paracoccaceae</taxon>
        <taxon>Paracoccus</taxon>
    </lineage>
</organism>
<evidence type="ECO:0000256" key="1">
    <source>
        <dbReference type="ARBA" id="ARBA00022729"/>
    </source>
</evidence>
<dbReference type="RefSeq" id="WP_175479826.1">
    <property type="nucleotide sequence ID" value="NZ_FOHO01000003.1"/>
</dbReference>
<evidence type="ECO:0000313" key="5">
    <source>
        <dbReference type="Proteomes" id="UP000199180"/>
    </source>
</evidence>
<accession>A0A1I0CGA1</accession>
<reference evidence="4 5" key="1">
    <citation type="submission" date="2016-10" db="EMBL/GenBank/DDBJ databases">
        <authorList>
            <person name="de Groot N.N."/>
        </authorList>
    </citation>
    <scope>NUCLEOTIDE SEQUENCE [LARGE SCALE GENOMIC DNA]</scope>
    <source>
        <strain evidence="4 5">DSM 17862</strain>
    </source>
</reference>
<gene>
    <name evidence="4" type="ORF">SAMN04489858_103295</name>
</gene>
<keyword evidence="5" id="KW-1185">Reference proteome</keyword>
<dbReference type="Proteomes" id="UP000199180">
    <property type="component" value="Unassembled WGS sequence"/>
</dbReference>
<feature type="chain" id="PRO_5011783969" description="DUF4174 domain-containing protein" evidence="2">
    <location>
        <begin position="20"/>
        <end position="137"/>
    </location>
</feature>
<name>A0A1I0CGA1_9RHOB</name>